<organism evidence="1 2">
    <name type="scientific">Vitis vinifera</name>
    <name type="common">Grape</name>
    <dbReference type="NCBI Taxonomy" id="29760"/>
    <lineage>
        <taxon>Eukaryota</taxon>
        <taxon>Viridiplantae</taxon>
        <taxon>Streptophyta</taxon>
        <taxon>Embryophyta</taxon>
        <taxon>Tracheophyta</taxon>
        <taxon>Spermatophyta</taxon>
        <taxon>Magnoliopsida</taxon>
        <taxon>eudicotyledons</taxon>
        <taxon>Gunneridae</taxon>
        <taxon>Pentapetalae</taxon>
        <taxon>rosids</taxon>
        <taxon>Vitales</taxon>
        <taxon>Vitaceae</taxon>
        <taxon>Viteae</taxon>
        <taxon>Vitis</taxon>
    </lineage>
</organism>
<name>A0A438JWP0_VITVI</name>
<evidence type="ECO:0000313" key="2">
    <source>
        <dbReference type="Proteomes" id="UP000288805"/>
    </source>
</evidence>
<comment type="caution">
    <text evidence="1">The sequence shown here is derived from an EMBL/GenBank/DDBJ whole genome shotgun (WGS) entry which is preliminary data.</text>
</comment>
<accession>A0A438JWP0</accession>
<proteinExistence type="predicted"/>
<reference evidence="1 2" key="1">
    <citation type="journal article" date="2018" name="PLoS Genet.">
        <title>Population sequencing reveals clonal diversity and ancestral inbreeding in the grapevine cultivar Chardonnay.</title>
        <authorList>
            <person name="Roach M.J."/>
            <person name="Johnson D.L."/>
            <person name="Bohlmann J."/>
            <person name="van Vuuren H.J."/>
            <person name="Jones S.J."/>
            <person name="Pretorius I.S."/>
            <person name="Schmidt S.A."/>
            <person name="Borneman A.R."/>
        </authorList>
    </citation>
    <scope>NUCLEOTIDE SEQUENCE [LARGE SCALE GENOMIC DNA]</scope>
    <source>
        <strain evidence="2">cv. Chardonnay</strain>
        <tissue evidence="1">Leaf</tissue>
    </source>
</reference>
<sequence length="49" mass="5638">MGNSIEEDKDRDSCFIEPFLIDAPKVFDPVFVPFFFEPESLSIELALEN</sequence>
<dbReference type="EMBL" id="QGNW01000024">
    <property type="protein sequence ID" value="RVX13384.1"/>
    <property type="molecule type" value="Genomic_DNA"/>
</dbReference>
<dbReference type="AlphaFoldDB" id="A0A438JWP0"/>
<evidence type="ECO:0000313" key="1">
    <source>
        <dbReference type="EMBL" id="RVX13384.1"/>
    </source>
</evidence>
<dbReference type="Proteomes" id="UP000288805">
    <property type="component" value="Unassembled WGS sequence"/>
</dbReference>
<gene>
    <name evidence="1" type="ORF">CK203_020971</name>
</gene>
<protein>
    <submittedName>
        <fullName evidence="1">Uncharacterized protein</fullName>
    </submittedName>
</protein>